<name>Q3SFK2_THIDA</name>
<organism evidence="2 3">
    <name type="scientific">Thiobacillus denitrificans (strain ATCC 25259 / T1)</name>
    <dbReference type="NCBI Taxonomy" id="292415"/>
    <lineage>
        <taxon>Bacteria</taxon>
        <taxon>Pseudomonadati</taxon>
        <taxon>Pseudomonadota</taxon>
        <taxon>Betaproteobacteria</taxon>
        <taxon>Nitrosomonadales</taxon>
        <taxon>Thiobacillaceae</taxon>
        <taxon>Thiobacillus</taxon>
    </lineage>
</organism>
<feature type="transmembrane region" description="Helical" evidence="1">
    <location>
        <begin position="182"/>
        <end position="202"/>
    </location>
</feature>
<keyword evidence="1" id="KW-1133">Transmembrane helix</keyword>
<keyword evidence="3" id="KW-1185">Reference proteome</keyword>
<sequence>MTTLAIIALFLPLFPASIVLNAALARLHDPLARGALLLVWPQLGVALLQRAPQELPSYLLPWALATSAFYALRLLTVRDMGRWAGFLATSALALAWVLAGGDATALHAFVLGFSLPTALMAVLARPLNRRFGAAYAGLQGGLLGGLPRLSGVLALSVLAAVATPPFPGFFALLQVLHGLDGAGAAGVLVIWLVWGWAATRLLQGFLFGPAQSASPADIGRVSTLVYAGALGGLAVAGLVLTGGWR</sequence>
<feature type="transmembrane region" description="Helical" evidence="1">
    <location>
        <begin position="83"/>
        <end position="99"/>
    </location>
</feature>
<evidence type="ECO:0000256" key="1">
    <source>
        <dbReference type="SAM" id="Phobius"/>
    </source>
</evidence>
<dbReference type="HOGENOM" id="CLU_1093891_0_0_4"/>
<keyword evidence="1" id="KW-0812">Transmembrane</keyword>
<dbReference type="Proteomes" id="UP000008291">
    <property type="component" value="Chromosome"/>
</dbReference>
<gene>
    <name evidence="2" type="ordered locus">Tbd_2654</name>
</gene>
<dbReference type="EMBL" id="CP000116">
    <property type="protein sequence ID" value="AAZ98607.1"/>
    <property type="molecule type" value="Genomic_DNA"/>
</dbReference>
<reference evidence="2 3" key="1">
    <citation type="journal article" date="2006" name="J. Bacteriol.">
        <title>The genome sequence of the obligately chemolithoautotrophic, facultatively anaerobic bacterium Thiobacillus denitrificans.</title>
        <authorList>
            <person name="Beller H.R."/>
            <person name="Chain P.S."/>
            <person name="Letain T.E."/>
            <person name="Chakicherla A."/>
            <person name="Larimer F.W."/>
            <person name="Richardson P.M."/>
            <person name="Coleman M.A."/>
            <person name="Wood A.P."/>
            <person name="Kelly D.P."/>
        </authorList>
    </citation>
    <scope>NUCLEOTIDE SEQUENCE [LARGE SCALE GENOMIC DNA]</scope>
    <source>
        <strain evidence="2 3">ATCC 25259</strain>
    </source>
</reference>
<feature type="transmembrane region" description="Helical" evidence="1">
    <location>
        <begin position="223"/>
        <end position="244"/>
    </location>
</feature>
<dbReference type="STRING" id="292415.Tbd_2654"/>
<evidence type="ECO:0000313" key="2">
    <source>
        <dbReference type="EMBL" id="AAZ98607.1"/>
    </source>
</evidence>
<feature type="transmembrane region" description="Helical" evidence="1">
    <location>
        <begin position="136"/>
        <end position="162"/>
    </location>
</feature>
<evidence type="ECO:0008006" key="4">
    <source>
        <dbReference type="Google" id="ProtNLM"/>
    </source>
</evidence>
<keyword evidence="1" id="KW-0472">Membrane</keyword>
<dbReference type="eggNOG" id="ENOG5032VW1">
    <property type="taxonomic scope" value="Bacteria"/>
</dbReference>
<feature type="transmembrane region" description="Helical" evidence="1">
    <location>
        <begin position="58"/>
        <end position="76"/>
    </location>
</feature>
<dbReference type="KEGG" id="tbd:Tbd_2654"/>
<protein>
    <recommendedName>
        <fullName evidence="4">NADH:quinone oxidoreductase/Mrp antiporter membrane subunit domain-containing protein</fullName>
    </recommendedName>
</protein>
<accession>Q3SFK2</accession>
<dbReference type="RefSeq" id="WP_011313166.1">
    <property type="nucleotide sequence ID" value="NC_007404.1"/>
</dbReference>
<evidence type="ECO:0000313" key="3">
    <source>
        <dbReference type="Proteomes" id="UP000008291"/>
    </source>
</evidence>
<dbReference type="OrthoDB" id="5765025at2"/>
<proteinExistence type="predicted"/>
<dbReference type="AlphaFoldDB" id="Q3SFK2"/>